<evidence type="ECO:0000313" key="2">
    <source>
        <dbReference type="EMBL" id="EPQ59776.1"/>
    </source>
</evidence>
<evidence type="ECO:0000256" key="1">
    <source>
        <dbReference type="SAM" id="MobiDB-lite"/>
    </source>
</evidence>
<feature type="region of interest" description="Disordered" evidence="1">
    <location>
        <begin position="299"/>
        <end position="327"/>
    </location>
</feature>
<dbReference type="HOGENOM" id="CLU_850071_0_0_1"/>
<dbReference type="KEGG" id="gtr:GLOTRDRAFT_126073"/>
<dbReference type="AlphaFoldDB" id="S7QJD2"/>
<reference evidence="2 3" key="1">
    <citation type="journal article" date="2012" name="Science">
        <title>The Paleozoic origin of enzymatic lignin decomposition reconstructed from 31 fungal genomes.</title>
        <authorList>
            <person name="Floudas D."/>
            <person name="Binder M."/>
            <person name="Riley R."/>
            <person name="Barry K."/>
            <person name="Blanchette R.A."/>
            <person name="Henrissat B."/>
            <person name="Martinez A.T."/>
            <person name="Otillar R."/>
            <person name="Spatafora J.W."/>
            <person name="Yadav J.S."/>
            <person name="Aerts A."/>
            <person name="Benoit I."/>
            <person name="Boyd A."/>
            <person name="Carlson A."/>
            <person name="Copeland A."/>
            <person name="Coutinho P.M."/>
            <person name="de Vries R.P."/>
            <person name="Ferreira P."/>
            <person name="Findley K."/>
            <person name="Foster B."/>
            <person name="Gaskell J."/>
            <person name="Glotzer D."/>
            <person name="Gorecki P."/>
            <person name="Heitman J."/>
            <person name="Hesse C."/>
            <person name="Hori C."/>
            <person name="Igarashi K."/>
            <person name="Jurgens J.A."/>
            <person name="Kallen N."/>
            <person name="Kersten P."/>
            <person name="Kohler A."/>
            <person name="Kuees U."/>
            <person name="Kumar T.K.A."/>
            <person name="Kuo A."/>
            <person name="LaButti K."/>
            <person name="Larrondo L.F."/>
            <person name="Lindquist E."/>
            <person name="Ling A."/>
            <person name="Lombard V."/>
            <person name="Lucas S."/>
            <person name="Lundell T."/>
            <person name="Martin R."/>
            <person name="McLaughlin D.J."/>
            <person name="Morgenstern I."/>
            <person name="Morin E."/>
            <person name="Murat C."/>
            <person name="Nagy L.G."/>
            <person name="Nolan M."/>
            <person name="Ohm R.A."/>
            <person name="Patyshakuliyeva A."/>
            <person name="Rokas A."/>
            <person name="Ruiz-Duenas F.J."/>
            <person name="Sabat G."/>
            <person name="Salamov A."/>
            <person name="Samejima M."/>
            <person name="Schmutz J."/>
            <person name="Slot J.C."/>
            <person name="St John F."/>
            <person name="Stenlid J."/>
            <person name="Sun H."/>
            <person name="Sun S."/>
            <person name="Syed K."/>
            <person name="Tsang A."/>
            <person name="Wiebenga A."/>
            <person name="Young D."/>
            <person name="Pisabarro A."/>
            <person name="Eastwood D.C."/>
            <person name="Martin F."/>
            <person name="Cullen D."/>
            <person name="Grigoriev I.V."/>
            <person name="Hibbett D.S."/>
        </authorList>
    </citation>
    <scope>NUCLEOTIDE SEQUENCE [LARGE SCALE GENOMIC DNA]</scope>
    <source>
        <strain evidence="2 3">ATCC 11539</strain>
    </source>
</reference>
<dbReference type="EMBL" id="KB469297">
    <property type="protein sequence ID" value="EPQ59776.1"/>
    <property type="molecule type" value="Genomic_DNA"/>
</dbReference>
<accession>S7QJD2</accession>
<dbReference type="RefSeq" id="XP_007862669.1">
    <property type="nucleotide sequence ID" value="XM_007864478.1"/>
</dbReference>
<feature type="compositionally biased region" description="Basic and acidic residues" evidence="1">
    <location>
        <begin position="317"/>
        <end position="327"/>
    </location>
</feature>
<organism evidence="2 3">
    <name type="scientific">Gloeophyllum trabeum (strain ATCC 11539 / FP-39264 / Madison 617)</name>
    <name type="common">Brown rot fungus</name>
    <dbReference type="NCBI Taxonomy" id="670483"/>
    <lineage>
        <taxon>Eukaryota</taxon>
        <taxon>Fungi</taxon>
        <taxon>Dikarya</taxon>
        <taxon>Basidiomycota</taxon>
        <taxon>Agaricomycotina</taxon>
        <taxon>Agaricomycetes</taxon>
        <taxon>Gloeophyllales</taxon>
        <taxon>Gloeophyllaceae</taxon>
        <taxon>Gloeophyllum</taxon>
    </lineage>
</organism>
<evidence type="ECO:0000313" key="3">
    <source>
        <dbReference type="Proteomes" id="UP000030669"/>
    </source>
</evidence>
<gene>
    <name evidence="2" type="ORF">GLOTRDRAFT_126073</name>
</gene>
<feature type="compositionally biased region" description="Basic and acidic residues" evidence="1">
    <location>
        <begin position="209"/>
        <end position="221"/>
    </location>
</feature>
<proteinExistence type="predicted"/>
<dbReference type="GeneID" id="19301323"/>
<sequence>MDTWQRACFKAGKRRSLPVEDLGNTTIPEDIFFESNCPSSSVSCVATVMGEDLLLTPESSFSFTCPSSPAEIEERVAENIDMEEAERASVLEDAARALTSSNEDSIGTLVKPEEQRKQVVETIHLEEVPKFITREDPVWLPSRFLLAPCYFKFPQTAPILNPLLRLNIAAAHQVCPSTGEVHPEGTKLPVKGKSVSPVSATKRLPHKPPPTEDEKDAERTRGQQVVTGNVAMPTPFPRVHPSPIKKVEVEEKLKPVFKLHARVPCPKALAALRKVQEKEKPVFRRHATGCPKAAVATRLEGAQEGRGESSQTGVFWRGERHRAQAEG</sequence>
<keyword evidence="3" id="KW-1185">Reference proteome</keyword>
<name>S7QJD2_GLOTA</name>
<dbReference type="Proteomes" id="UP000030669">
    <property type="component" value="Unassembled WGS sequence"/>
</dbReference>
<feature type="region of interest" description="Disordered" evidence="1">
    <location>
        <begin position="177"/>
        <end position="221"/>
    </location>
</feature>
<protein>
    <submittedName>
        <fullName evidence="2">Uncharacterized protein</fullName>
    </submittedName>
</protein>